<feature type="transmembrane region" description="Helical" evidence="1">
    <location>
        <begin position="353"/>
        <end position="372"/>
    </location>
</feature>
<feature type="transmembrane region" description="Helical" evidence="1">
    <location>
        <begin position="32"/>
        <end position="57"/>
    </location>
</feature>
<dbReference type="RefSeq" id="WP_249376563.1">
    <property type="nucleotide sequence ID" value="NZ_SNUZ01000007.1"/>
</dbReference>
<keyword evidence="3" id="KW-1185">Reference proteome</keyword>
<reference evidence="2 3" key="1">
    <citation type="submission" date="2019-03" db="EMBL/GenBank/DDBJ databases">
        <authorList>
            <person name="Molinero N."/>
            <person name="Sanchez B."/>
            <person name="Walker A."/>
            <person name="Duncan S."/>
            <person name="Delgado S."/>
            <person name="Margolles A."/>
        </authorList>
    </citation>
    <scope>NUCLEOTIDE SEQUENCE [LARGE SCALE GENOMIC DNA]</scope>
    <source>
        <strain evidence="2 3">IPLA60002</strain>
    </source>
</reference>
<feature type="transmembrane region" description="Helical" evidence="1">
    <location>
        <begin position="245"/>
        <end position="264"/>
    </location>
</feature>
<keyword evidence="1" id="KW-0472">Membrane</keyword>
<dbReference type="EMBL" id="SNUZ01000007">
    <property type="protein sequence ID" value="MCL3787522.1"/>
    <property type="molecule type" value="Genomic_DNA"/>
</dbReference>
<keyword evidence="1" id="KW-1133">Transmembrane helix</keyword>
<organism evidence="2 3">
    <name type="scientific">Ruminococcus bromii</name>
    <dbReference type="NCBI Taxonomy" id="40518"/>
    <lineage>
        <taxon>Bacteria</taxon>
        <taxon>Bacillati</taxon>
        <taxon>Bacillota</taxon>
        <taxon>Clostridia</taxon>
        <taxon>Eubacteriales</taxon>
        <taxon>Oscillospiraceae</taxon>
        <taxon>Ruminococcus</taxon>
    </lineage>
</organism>
<evidence type="ECO:0000313" key="3">
    <source>
        <dbReference type="Proteomes" id="UP001056693"/>
    </source>
</evidence>
<feature type="transmembrane region" description="Helical" evidence="1">
    <location>
        <begin position="400"/>
        <end position="423"/>
    </location>
</feature>
<feature type="transmembrane region" description="Helical" evidence="1">
    <location>
        <begin position="69"/>
        <end position="98"/>
    </location>
</feature>
<name>A0ABT0NHY1_9FIRM</name>
<gene>
    <name evidence="2" type="ORF">E2N93_05805</name>
</gene>
<accession>A0ABT0NHY1</accession>
<evidence type="ECO:0008006" key="4">
    <source>
        <dbReference type="Google" id="ProtNLM"/>
    </source>
</evidence>
<evidence type="ECO:0000256" key="1">
    <source>
        <dbReference type="SAM" id="Phobius"/>
    </source>
</evidence>
<feature type="transmembrane region" description="Helical" evidence="1">
    <location>
        <begin position="189"/>
        <end position="207"/>
    </location>
</feature>
<evidence type="ECO:0000313" key="2">
    <source>
        <dbReference type="EMBL" id="MCL3787522.1"/>
    </source>
</evidence>
<dbReference type="Proteomes" id="UP001056693">
    <property type="component" value="Unassembled WGS sequence"/>
</dbReference>
<feature type="transmembrane region" description="Helical" evidence="1">
    <location>
        <begin position="471"/>
        <end position="493"/>
    </location>
</feature>
<keyword evidence="1" id="KW-0812">Transmembrane</keyword>
<protein>
    <recommendedName>
        <fullName evidence="4">ABC-2 type transport system permease protein</fullName>
    </recommendedName>
</protein>
<feature type="transmembrane region" description="Helical" evidence="1">
    <location>
        <begin position="313"/>
        <end position="333"/>
    </location>
</feature>
<sequence>MLKTLFKKQLMEIFRGYFYNSRKNQARSSGATTAYFLLFACLIIGVVGGMFTILSFALCSSMAKVGMSWLYFAIMGMIAVVMGTFGSVFNTYSGVYLAKDNDLLLSMPIPVSMIMLTRLLSVYVMSFIYSGMVIIPAVIVYLLTVSASINAVIGCILLVLLISVFVLTLSCLLGWVVAKISVKLKNKSFITVFISILFFGGYYFIFYKSQAIIDDLLANVVTYGKNIKGSAYPIYIFGSVGVGDFLSMLIMTVCVLALFALMWLMMSRSFIKITTSYGSKTKKKYQRTNIKQKGVDKALFFREVKRFTSSPNYMLNCGFGLIMLPLFSVIMLFKGKDMLAVISKAGGEQSNFAVVILCAVVCAMVSLIDITAPSVSLEGKSIWIAQSLPVAPWQVLRAKIALQVVFAVIPTIICEIILAFVYPFTPLELTFFIIMPLLYMVLSAQFGLFLGIKMANLNWVNEITPIKQSTCVFIVLFSCLSYALTLLLGYNIFTFLFNVNIYFVVYMTMFALLTVALNIVLYMWLKKKGSVLFATL</sequence>
<proteinExistence type="predicted"/>
<feature type="transmembrane region" description="Helical" evidence="1">
    <location>
        <begin position="499"/>
        <end position="525"/>
    </location>
</feature>
<feature type="transmembrane region" description="Helical" evidence="1">
    <location>
        <begin position="119"/>
        <end position="143"/>
    </location>
</feature>
<feature type="transmembrane region" description="Helical" evidence="1">
    <location>
        <begin position="429"/>
        <end position="450"/>
    </location>
</feature>
<feature type="transmembrane region" description="Helical" evidence="1">
    <location>
        <begin position="149"/>
        <end position="177"/>
    </location>
</feature>
<comment type="caution">
    <text evidence="2">The sequence shown here is derived from an EMBL/GenBank/DDBJ whole genome shotgun (WGS) entry which is preliminary data.</text>
</comment>